<dbReference type="GO" id="GO:0008422">
    <property type="term" value="F:beta-glucosidase activity"/>
    <property type="evidence" value="ECO:0007669"/>
    <property type="project" value="TreeGrafter"/>
</dbReference>
<dbReference type="Pfam" id="PF00150">
    <property type="entry name" value="Cellulase"/>
    <property type="match status" value="1"/>
</dbReference>
<keyword evidence="3" id="KW-0136">Cellulose degradation</keyword>
<comment type="similarity">
    <text evidence="1 7">Belongs to the glycosyl hydrolase 5 (cellulase A) family.</text>
</comment>
<organism evidence="9 10">
    <name type="scientific">Pseudobutyrivibrio ruminis</name>
    <dbReference type="NCBI Taxonomy" id="46206"/>
    <lineage>
        <taxon>Bacteria</taxon>
        <taxon>Bacillati</taxon>
        <taxon>Bacillota</taxon>
        <taxon>Clostridia</taxon>
        <taxon>Lachnospirales</taxon>
        <taxon>Lachnospiraceae</taxon>
        <taxon>Pseudobutyrivibrio</taxon>
    </lineage>
</organism>
<dbReference type="InterPro" id="IPR050386">
    <property type="entry name" value="Glycosyl_hydrolase_5"/>
</dbReference>
<dbReference type="EMBL" id="FNZX01000004">
    <property type="protein sequence ID" value="SEK33045.1"/>
    <property type="molecule type" value="Genomic_DNA"/>
</dbReference>
<evidence type="ECO:0000256" key="1">
    <source>
        <dbReference type="ARBA" id="ARBA00005641"/>
    </source>
</evidence>
<reference evidence="10" key="1">
    <citation type="submission" date="2016-10" db="EMBL/GenBank/DDBJ databases">
        <authorList>
            <person name="Varghese N."/>
        </authorList>
    </citation>
    <scope>NUCLEOTIDE SEQUENCE [LARGE SCALE GENOMIC DNA]</scope>
    <source>
        <strain evidence="10">ACV-9</strain>
    </source>
</reference>
<name>A0A1H7GB52_9FIRM</name>
<keyword evidence="6" id="KW-0624">Polysaccharide degradation</keyword>
<dbReference type="RefSeq" id="WP_074789042.1">
    <property type="nucleotide sequence ID" value="NZ_FNZX01000004.1"/>
</dbReference>
<dbReference type="PANTHER" id="PTHR31297:SF41">
    <property type="entry name" value="ENDOGLUCANASE, PUTATIVE (AFU_ORTHOLOGUE AFUA_5G01830)-RELATED"/>
    <property type="match status" value="1"/>
</dbReference>
<dbReference type="GO" id="GO:0030245">
    <property type="term" value="P:cellulose catabolic process"/>
    <property type="evidence" value="ECO:0007669"/>
    <property type="project" value="UniProtKB-KW"/>
</dbReference>
<dbReference type="InterPro" id="IPR001547">
    <property type="entry name" value="Glyco_hydro_5"/>
</dbReference>
<evidence type="ECO:0000256" key="4">
    <source>
        <dbReference type="ARBA" id="ARBA00023277"/>
    </source>
</evidence>
<dbReference type="SUPFAM" id="SSF51445">
    <property type="entry name" value="(Trans)glycosidases"/>
    <property type="match status" value="1"/>
</dbReference>
<protein>
    <submittedName>
        <fullName evidence="9">Aryl-phospho-beta-D-glucosidase BglC, GH1 family</fullName>
    </submittedName>
</protein>
<gene>
    <name evidence="9" type="ORF">SAMN02910377_00618</name>
</gene>
<evidence type="ECO:0000313" key="10">
    <source>
        <dbReference type="Proteomes" id="UP000182321"/>
    </source>
</evidence>
<evidence type="ECO:0000256" key="3">
    <source>
        <dbReference type="ARBA" id="ARBA00023001"/>
    </source>
</evidence>
<keyword evidence="4" id="KW-0119">Carbohydrate metabolism</keyword>
<evidence type="ECO:0000256" key="2">
    <source>
        <dbReference type="ARBA" id="ARBA00022801"/>
    </source>
</evidence>
<feature type="domain" description="Glycoside hydrolase family 5" evidence="8">
    <location>
        <begin position="27"/>
        <end position="321"/>
    </location>
</feature>
<dbReference type="AlphaFoldDB" id="A0A1H7GB52"/>
<keyword evidence="10" id="KW-1185">Reference proteome</keyword>
<dbReference type="GO" id="GO:0009986">
    <property type="term" value="C:cell surface"/>
    <property type="evidence" value="ECO:0007669"/>
    <property type="project" value="TreeGrafter"/>
</dbReference>
<dbReference type="GO" id="GO:0005576">
    <property type="term" value="C:extracellular region"/>
    <property type="evidence" value="ECO:0007669"/>
    <property type="project" value="TreeGrafter"/>
</dbReference>
<evidence type="ECO:0000256" key="6">
    <source>
        <dbReference type="ARBA" id="ARBA00023326"/>
    </source>
</evidence>
<accession>A0A1H7GB52</accession>
<dbReference type="Proteomes" id="UP000182321">
    <property type="component" value="Unassembled WGS sequence"/>
</dbReference>
<proteinExistence type="inferred from homology"/>
<evidence type="ECO:0000256" key="5">
    <source>
        <dbReference type="ARBA" id="ARBA00023295"/>
    </source>
</evidence>
<keyword evidence="2 7" id="KW-0378">Hydrolase</keyword>
<dbReference type="Gene3D" id="3.20.20.80">
    <property type="entry name" value="Glycosidases"/>
    <property type="match status" value="1"/>
</dbReference>
<evidence type="ECO:0000313" key="9">
    <source>
        <dbReference type="EMBL" id="SEK33045.1"/>
    </source>
</evidence>
<sequence>MRKFDGYIHGINLGGWLSQCVHTKEHYDSFIHESDIETIKKWGMDHFRVPVDYELVERGAGDYKEDGFQYLQNAIDWAGKNGLNMVLDLHKTAGFSFDEGEAESGFFENEEYQERFYLLWEEFAKRFGKYSDRLSFELLNEVTKKEYCDTWNRISHTCVERIRKYAPDIKILIGGYYNNAIESLKDIAPPFDENIVYNFHCYEPLIFTHQGAYWIPTMDNDFRMPFDVTYKEYKQNTRNNLEGFTINFDSYNENDKIGIEFFRDLVKEAVRVADERNVALYCGEFGVINLASPEDSKKWYEMICKCFDEYGIGRAAWSFRQMDFGIEDEHMASVREDILKMI</sequence>
<evidence type="ECO:0000256" key="7">
    <source>
        <dbReference type="RuleBase" id="RU361153"/>
    </source>
</evidence>
<dbReference type="PANTHER" id="PTHR31297">
    <property type="entry name" value="GLUCAN ENDO-1,6-BETA-GLUCOSIDASE B"/>
    <property type="match status" value="1"/>
</dbReference>
<keyword evidence="5 7" id="KW-0326">Glycosidase</keyword>
<dbReference type="InterPro" id="IPR017853">
    <property type="entry name" value="GH"/>
</dbReference>
<evidence type="ECO:0000259" key="8">
    <source>
        <dbReference type="Pfam" id="PF00150"/>
    </source>
</evidence>